<feature type="region of interest" description="Disordered" evidence="1">
    <location>
        <begin position="217"/>
        <end position="254"/>
    </location>
</feature>
<dbReference type="RefSeq" id="WP_126413667.1">
    <property type="nucleotide sequence ID" value="NZ_JASPER010000010.1"/>
</dbReference>
<dbReference type="OrthoDB" id="9784977at2"/>
<gene>
    <name evidence="2" type="ORF">NCTC10951_00964</name>
</gene>
<evidence type="ECO:0000313" key="3">
    <source>
        <dbReference type="Proteomes" id="UP000268658"/>
    </source>
</evidence>
<organism evidence="2 3">
    <name type="scientific">Actinomyces viscosus</name>
    <dbReference type="NCBI Taxonomy" id="1656"/>
    <lineage>
        <taxon>Bacteria</taxon>
        <taxon>Bacillati</taxon>
        <taxon>Actinomycetota</taxon>
        <taxon>Actinomycetes</taxon>
        <taxon>Actinomycetales</taxon>
        <taxon>Actinomycetaceae</taxon>
        <taxon>Actinomyces</taxon>
    </lineage>
</organism>
<protein>
    <submittedName>
        <fullName evidence="2">Uncharacterized protein</fullName>
    </submittedName>
</protein>
<dbReference type="EMBL" id="LR134477">
    <property type="protein sequence ID" value="VEI15078.1"/>
    <property type="molecule type" value="Genomic_DNA"/>
</dbReference>
<dbReference type="KEGG" id="avc:NCTC10951_00964"/>
<evidence type="ECO:0000256" key="1">
    <source>
        <dbReference type="SAM" id="MobiDB-lite"/>
    </source>
</evidence>
<proteinExistence type="predicted"/>
<feature type="compositionally biased region" description="Low complexity" evidence="1">
    <location>
        <begin position="217"/>
        <end position="237"/>
    </location>
</feature>
<feature type="compositionally biased region" description="Gly residues" evidence="1">
    <location>
        <begin position="245"/>
        <end position="254"/>
    </location>
</feature>
<evidence type="ECO:0000313" key="2">
    <source>
        <dbReference type="EMBL" id="VEI15078.1"/>
    </source>
</evidence>
<dbReference type="AlphaFoldDB" id="A0A3S4V1L5"/>
<dbReference type="Proteomes" id="UP000268658">
    <property type="component" value="Chromosome"/>
</dbReference>
<name>A0A3S4V1L5_ACTVI</name>
<reference evidence="2 3" key="1">
    <citation type="submission" date="2018-12" db="EMBL/GenBank/DDBJ databases">
        <authorList>
            <consortium name="Pathogen Informatics"/>
        </authorList>
    </citation>
    <scope>NUCLEOTIDE SEQUENCE [LARGE SCALE GENOMIC DNA]</scope>
    <source>
        <strain evidence="2 3">NCTC10951</strain>
    </source>
</reference>
<accession>A0A3S4V1L5</accession>
<sequence length="254" mass="27288">MSGMRANLQVGEMLQGSAGNLSVRGCLLFKEWDTQDRCFYYWEEWQLIGAGSADTWVELDHDPGEVLFYEPVHLQETIEPWALAVGQQLQLTVNGAPHWALVEEVTTGTLEEVVGTPVCPLNLGETMTYVELRLTDPAGVTSRLTIDSHRFRDLLAYRKTTLSSAQQRQLFGRVIYNRRPVGGGPAGGGSGRNIGCALIGAIVSVVLVVGLFSSCSSSTRSSGSADSTSTSDTGSSRTYRHRPVYGGGGGGVGK</sequence>